<feature type="binding site" evidence="6">
    <location>
        <begin position="130"/>
        <end position="131"/>
    </location>
    <ligand>
        <name>S-adenosyl-L-methionine</name>
        <dbReference type="ChEBI" id="CHEBI:59789"/>
    </ligand>
</feature>
<evidence type="ECO:0000256" key="6">
    <source>
        <dbReference type="HAMAP-Rule" id="MF_00074"/>
    </source>
</evidence>
<dbReference type="CDD" id="cd02440">
    <property type="entry name" value="AdoMet_MTases"/>
    <property type="match status" value="1"/>
</dbReference>
<organism evidence="7 8">
    <name type="scientific">Mycoplasmoides gallisepticum S6</name>
    <dbReference type="NCBI Taxonomy" id="1006581"/>
    <lineage>
        <taxon>Bacteria</taxon>
        <taxon>Bacillati</taxon>
        <taxon>Mycoplasmatota</taxon>
        <taxon>Mycoplasmoidales</taxon>
        <taxon>Mycoplasmoidaceae</taxon>
        <taxon>Mycoplasmoides</taxon>
    </lineage>
</organism>
<evidence type="ECO:0000313" key="8">
    <source>
        <dbReference type="Proteomes" id="UP000018735"/>
    </source>
</evidence>
<dbReference type="HOGENOM" id="CLU_065341_0_1_14"/>
<keyword evidence="4 6" id="KW-0808">Transferase</keyword>
<comment type="function">
    <text evidence="6">Specifically methylates the N7 position of a guanine in 16S rRNA.</text>
</comment>
<keyword evidence="5 6" id="KW-0949">S-adenosyl-L-methionine</keyword>
<keyword evidence="3 6" id="KW-0489">Methyltransferase</keyword>
<dbReference type="InterPro" id="IPR003682">
    <property type="entry name" value="rRNA_ssu_MeTfrase_G"/>
</dbReference>
<comment type="caution">
    <text evidence="6">Lacks conserved residue(s) required for the propagation of feature annotation.</text>
</comment>
<evidence type="ECO:0000256" key="1">
    <source>
        <dbReference type="ARBA" id="ARBA00022490"/>
    </source>
</evidence>
<dbReference type="GO" id="GO:0005829">
    <property type="term" value="C:cytosol"/>
    <property type="evidence" value="ECO:0007669"/>
    <property type="project" value="TreeGrafter"/>
</dbReference>
<dbReference type="KEGG" id="mgz:GCW_03615"/>
<accession>A0A0F6CLQ5</accession>
<dbReference type="Pfam" id="PF02527">
    <property type="entry name" value="GidB"/>
    <property type="match status" value="1"/>
</dbReference>
<evidence type="ECO:0000256" key="5">
    <source>
        <dbReference type="ARBA" id="ARBA00022691"/>
    </source>
</evidence>
<sequence>MLKLIKDSLGKFNPSLTDKQIEDIVIFLEEIYHSNQLFNLTGYKTKELIAEMLGVKTILLAQSLSDIFSNQSLNVIDIGTGAGIPGLIIKIIYPQLNVYLVDSNAKKIAFINKVIKKLNFTGVFAISSRVEDNFFLKKYYGYFDYVFSQAVSKIAVLNELGTQLLKINGQIIHFKSRDYQEEIEFAKKYLSDLGLAFNNLYHYQFNSYFLVNVFYNKKAIAPQKYPREWSKIKRDLIDDAKH</sequence>
<dbReference type="NCBIfam" id="TIGR00138">
    <property type="entry name" value="rsmG_gidB"/>
    <property type="match status" value="1"/>
</dbReference>
<proteinExistence type="inferred from homology"/>
<gene>
    <name evidence="7" type="primary">gidB</name>
    <name evidence="6 7" type="synonym">rsmG</name>
    <name evidence="7" type="ORF">GCW_03615</name>
</gene>
<keyword evidence="1 6" id="KW-0963">Cytoplasm</keyword>
<dbReference type="PANTHER" id="PTHR31760">
    <property type="entry name" value="S-ADENOSYL-L-METHIONINE-DEPENDENT METHYLTRANSFERASES SUPERFAMILY PROTEIN"/>
    <property type="match status" value="1"/>
</dbReference>
<name>A0A0F6CLQ5_MYCGL</name>
<evidence type="ECO:0000256" key="4">
    <source>
        <dbReference type="ARBA" id="ARBA00022679"/>
    </source>
</evidence>
<dbReference type="PIRSF" id="PIRSF003078">
    <property type="entry name" value="GidB"/>
    <property type="match status" value="1"/>
</dbReference>
<feature type="binding site" evidence="6">
    <location>
        <position position="79"/>
    </location>
    <ligand>
        <name>S-adenosyl-L-methionine</name>
        <dbReference type="ChEBI" id="CHEBI:59789"/>
    </ligand>
</feature>
<evidence type="ECO:0000313" key="7">
    <source>
        <dbReference type="EMBL" id="AHC00028.1"/>
    </source>
</evidence>
<feature type="binding site" evidence="6">
    <location>
        <position position="149"/>
    </location>
    <ligand>
        <name>S-adenosyl-L-methionine</name>
        <dbReference type="ChEBI" id="CHEBI:59789"/>
    </ligand>
</feature>
<dbReference type="GO" id="GO:0070043">
    <property type="term" value="F:rRNA (guanine-N7-)-methyltransferase activity"/>
    <property type="evidence" value="ECO:0007669"/>
    <property type="project" value="UniProtKB-UniRule"/>
</dbReference>
<keyword evidence="2 6" id="KW-0698">rRNA processing</keyword>
<dbReference type="EC" id="2.1.1.-" evidence="6"/>
<dbReference type="Gene3D" id="3.40.50.150">
    <property type="entry name" value="Vaccinia Virus protein VP39"/>
    <property type="match status" value="1"/>
</dbReference>
<dbReference type="InterPro" id="IPR029063">
    <property type="entry name" value="SAM-dependent_MTases_sf"/>
</dbReference>
<dbReference type="AlphaFoldDB" id="A0A0F6CLQ5"/>
<dbReference type="EMBL" id="CP006916">
    <property type="protein sequence ID" value="AHC00028.1"/>
    <property type="molecule type" value="Genomic_DNA"/>
</dbReference>
<dbReference type="RefSeq" id="WP_011883424.1">
    <property type="nucleotide sequence ID" value="NC_023030.2"/>
</dbReference>
<protein>
    <recommendedName>
        <fullName evidence="6">Ribosomal RNA small subunit methyltransferase G</fullName>
        <ecNumber evidence="6">2.1.1.-</ecNumber>
    </recommendedName>
    <alternativeName>
        <fullName evidence="6">16S rRNA 7-methylguanosine methyltransferase</fullName>
        <shortName evidence="6">16S rRNA m7G methyltransferase</shortName>
    </alternativeName>
</protein>
<comment type="subcellular location">
    <subcellularLocation>
        <location evidence="6">Cytoplasm</location>
    </subcellularLocation>
</comment>
<comment type="similarity">
    <text evidence="6">Belongs to the methyltransferase superfamily. RNA methyltransferase RsmG family.</text>
</comment>
<dbReference type="SUPFAM" id="SSF53335">
    <property type="entry name" value="S-adenosyl-L-methionine-dependent methyltransferases"/>
    <property type="match status" value="1"/>
</dbReference>
<evidence type="ECO:0000256" key="3">
    <source>
        <dbReference type="ARBA" id="ARBA00022603"/>
    </source>
</evidence>
<dbReference type="eggNOG" id="COG0357">
    <property type="taxonomic scope" value="Bacteria"/>
</dbReference>
<dbReference type="HAMAP" id="MF_00074">
    <property type="entry name" value="16SrRNA_methyltr_G"/>
    <property type="match status" value="1"/>
</dbReference>
<reference evidence="7 8" key="1">
    <citation type="journal article" date="2011" name="PLoS ONE">
        <title>Core proteome of the minimal cell: comparative proteomics of three mollicute species.</title>
        <authorList>
            <person name="Fisunov G.Y."/>
            <person name="Alexeev D.G."/>
            <person name="Bazaleev N.A."/>
            <person name="Ladygina V.G."/>
            <person name="Galyamina M.A."/>
            <person name="Kondratov I.G."/>
            <person name="Zhukova N.A."/>
            <person name="Serebryakova M.V."/>
            <person name="Demina I.A."/>
            <person name="Govorun V.M."/>
        </authorList>
    </citation>
    <scope>NUCLEOTIDE SEQUENCE [LARGE SCALE GENOMIC DNA]</scope>
    <source>
        <strain evidence="7 8">S6</strain>
    </source>
</reference>
<evidence type="ECO:0000256" key="2">
    <source>
        <dbReference type="ARBA" id="ARBA00022552"/>
    </source>
</evidence>
<dbReference type="PANTHER" id="PTHR31760:SF0">
    <property type="entry name" value="S-ADENOSYL-L-METHIONINE-DEPENDENT METHYLTRANSFERASES SUPERFAMILY PROTEIN"/>
    <property type="match status" value="1"/>
</dbReference>
<dbReference type="Proteomes" id="UP000018735">
    <property type="component" value="Chromosome"/>
</dbReference>